<evidence type="ECO:0000256" key="4">
    <source>
        <dbReference type="ARBA" id="ARBA00022576"/>
    </source>
</evidence>
<dbReference type="Gene3D" id="3.90.1150.10">
    <property type="entry name" value="Aspartate Aminotransferase, domain 1"/>
    <property type="match status" value="1"/>
</dbReference>
<dbReference type="GO" id="GO:0004400">
    <property type="term" value="F:histidinol-phosphate transaminase activity"/>
    <property type="evidence" value="ECO:0007669"/>
    <property type="project" value="UniProtKB-EC"/>
</dbReference>
<dbReference type="Pfam" id="PF00155">
    <property type="entry name" value="Aminotran_1_2"/>
    <property type="match status" value="1"/>
</dbReference>
<dbReference type="PANTHER" id="PTHR42885">
    <property type="entry name" value="HISTIDINOL-PHOSPHATE AMINOTRANSFERASE-RELATED"/>
    <property type="match status" value="1"/>
</dbReference>
<evidence type="ECO:0000256" key="3">
    <source>
        <dbReference type="ARBA" id="ARBA00012748"/>
    </source>
</evidence>
<keyword evidence="6" id="KW-0808">Transferase</keyword>
<keyword evidence="4 12" id="KW-0032">Aminotransferase</keyword>
<keyword evidence="8" id="KW-0368">Histidine biosynthesis</keyword>
<dbReference type="EMBL" id="CASHTH010002442">
    <property type="protein sequence ID" value="CAI8029860.1"/>
    <property type="molecule type" value="Genomic_DNA"/>
</dbReference>
<evidence type="ECO:0000256" key="10">
    <source>
        <dbReference type="ARBA" id="ARBA00047481"/>
    </source>
</evidence>
<evidence type="ECO:0000256" key="9">
    <source>
        <dbReference type="ARBA" id="ARBA00030262"/>
    </source>
</evidence>
<proteinExistence type="inferred from homology"/>
<comment type="caution">
    <text evidence="12">The sequence shown here is derived from an EMBL/GenBank/DDBJ whole genome shotgun (WGS) entry which is preliminary data.</text>
</comment>
<keyword evidence="7" id="KW-0663">Pyridoxal phosphate</keyword>
<feature type="domain" description="Aminotransferase class I/classII large" evidence="11">
    <location>
        <begin position="23"/>
        <end position="345"/>
    </location>
</feature>
<evidence type="ECO:0000259" key="11">
    <source>
        <dbReference type="Pfam" id="PF00155"/>
    </source>
</evidence>
<comment type="pathway">
    <text evidence="2">Amino-acid biosynthesis; L-histidine biosynthesis; L-histidine from 5-phospho-alpha-D-ribose 1-diphosphate: step 7/9.</text>
</comment>
<dbReference type="InterPro" id="IPR015422">
    <property type="entry name" value="PyrdxlP-dep_Trfase_small"/>
</dbReference>
<organism evidence="12 13">
    <name type="scientific">Geodia barretti</name>
    <name type="common">Barrett's horny sponge</name>
    <dbReference type="NCBI Taxonomy" id="519541"/>
    <lineage>
        <taxon>Eukaryota</taxon>
        <taxon>Metazoa</taxon>
        <taxon>Porifera</taxon>
        <taxon>Demospongiae</taxon>
        <taxon>Heteroscleromorpha</taxon>
        <taxon>Tetractinellida</taxon>
        <taxon>Astrophorina</taxon>
        <taxon>Geodiidae</taxon>
        <taxon>Geodia</taxon>
    </lineage>
</organism>
<protein>
    <recommendedName>
        <fullName evidence="3">histidinol-phosphate transaminase</fullName>
        <ecNumber evidence="3">2.6.1.9</ecNumber>
    </recommendedName>
    <alternativeName>
        <fullName evidence="9">Imidazole acetol-phosphate transaminase</fullName>
    </alternativeName>
</protein>
<dbReference type="Gene3D" id="3.40.640.10">
    <property type="entry name" value="Type I PLP-dependent aspartate aminotransferase-like (Major domain)"/>
    <property type="match status" value="1"/>
</dbReference>
<evidence type="ECO:0000256" key="5">
    <source>
        <dbReference type="ARBA" id="ARBA00022605"/>
    </source>
</evidence>
<accession>A0AA35WX46</accession>
<dbReference type="PANTHER" id="PTHR42885:SF2">
    <property type="entry name" value="HISTIDINOL-PHOSPHATE AMINOTRANSFERASE"/>
    <property type="match status" value="1"/>
</dbReference>
<dbReference type="InterPro" id="IPR005861">
    <property type="entry name" value="HisP_aminotrans"/>
</dbReference>
<comment type="cofactor">
    <cofactor evidence="1">
        <name>pyridoxal 5'-phosphate</name>
        <dbReference type="ChEBI" id="CHEBI:597326"/>
    </cofactor>
</comment>
<dbReference type="GO" id="GO:0000105">
    <property type="term" value="P:L-histidine biosynthetic process"/>
    <property type="evidence" value="ECO:0007669"/>
    <property type="project" value="UniProtKB-KW"/>
</dbReference>
<evidence type="ECO:0000256" key="8">
    <source>
        <dbReference type="ARBA" id="ARBA00023102"/>
    </source>
</evidence>
<dbReference type="HAMAP" id="MF_01023">
    <property type="entry name" value="HisC_aminotrans_2"/>
    <property type="match status" value="1"/>
</dbReference>
<dbReference type="SUPFAM" id="SSF53383">
    <property type="entry name" value="PLP-dependent transferases"/>
    <property type="match status" value="1"/>
</dbReference>
<dbReference type="InterPro" id="IPR015421">
    <property type="entry name" value="PyrdxlP-dep_Trfase_major"/>
</dbReference>
<dbReference type="InterPro" id="IPR004839">
    <property type="entry name" value="Aminotransferase_I/II_large"/>
</dbReference>
<gene>
    <name evidence="12" type="ORF">GBAR_LOCUS16946</name>
</gene>
<keyword evidence="13" id="KW-1185">Reference proteome</keyword>
<evidence type="ECO:0000256" key="1">
    <source>
        <dbReference type="ARBA" id="ARBA00001933"/>
    </source>
</evidence>
<evidence type="ECO:0000256" key="7">
    <source>
        <dbReference type="ARBA" id="ARBA00022898"/>
    </source>
</evidence>
<name>A0AA35WX46_GEOBA</name>
<dbReference type="CDD" id="cd00609">
    <property type="entry name" value="AAT_like"/>
    <property type="match status" value="1"/>
</dbReference>
<dbReference type="NCBIfam" id="TIGR01141">
    <property type="entry name" value="hisC"/>
    <property type="match status" value="1"/>
</dbReference>
<dbReference type="Proteomes" id="UP001174909">
    <property type="component" value="Unassembled WGS sequence"/>
</dbReference>
<dbReference type="AlphaFoldDB" id="A0AA35WX46"/>
<dbReference type="EC" id="2.6.1.9" evidence="3"/>
<evidence type="ECO:0000256" key="6">
    <source>
        <dbReference type="ARBA" id="ARBA00022679"/>
    </source>
</evidence>
<comment type="catalytic activity">
    <reaction evidence="10">
        <text>L-histidinol phosphate + 2-oxoglutarate = 3-(imidazol-4-yl)-2-oxopropyl phosphate + L-glutamate</text>
        <dbReference type="Rhea" id="RHEA:23744"/>
        <dbReference type="ChEBI" id="CHEBI:16810"/>
        <dbReference type="ChEBI" id="CHEBI:29985"/>
        <dbReference type="ChEBI" id="CHEBI:57766"/>
        <dbReference type="ChEBI" id="CHEBI:57980"/>
        <dbReference type="EC" id="2.6.1.9"/>
    </reaction>
</comment>
<dbReference type="GO" id="GO:0030170">
    <property type="term" value="F:pyridoxal phosphate binding"/>
    <property type="evidence" value="ECO:0007669"/>
    <property type="project" value="InterPro"/>
</dbReference>
<evidence type="ECO:0000313" key="12">
    <source>
        <dbReference type="EMBL" id="CAI8029860.1"/>
    </source>
</evidence>
<sequence length="351" mass="38614">MAPYTPIVPFDVLSKRLGIPAEDIIKLDANENPYGPSPAVYRALANEKDYHIYPDPDSTALRQALSQYTGIDATHIIAGQGADELIDLIVRLFVSPGDAVINCPPAFGMYRFDTELNGGKIIDVERKADFTLDPEAITEIASSDRNAKILFITSPNNPDGSLLSDVCLRELLELPLIVVLDEAYIEFAGGSRADWVLQHENLVVLRTFSKWAGLAGLRVGYGVFPEWIISHLLKIKQPYNVNAAGSAAALASLSDVHHLQENVRKIVAERERLYPALREFDFLEPYPSEANFILSRVVGRDAAGLKAALAERGILIRYFNTPRLQDHVRISVGKPAQTSVLLDALEVVGSQ</sequence>
<reference evidence="12" key="1">
    <citation type="submission" date="2023-03" db="EMBL/GenBank/DDBJ databases">
        <authorList>
            <person name="Steffen K."/>
            <person name="Cardenas P."/>
        </authorList>
    </citation>
    <scope>NUCLEOTIDE SEQUENCE</scope>
</reference>
<evidence type="ECO:0000256" key="2">
    <source>
        <dbReference type="ARBA" id="ARBA00005011"/>
    </source>
</evidence>
<keyword evidence="5" id="KW-0028">Amino-acid biosynthesis</keyword>
<dbReference type="InterPro" id="IPR015424">
    <property type="entry name" value="PyrdxlP-dep_Trfase"/>
</dbReference>
<evidence type="ECO:0000313" key="13">
    <source>
        <dbReference type="Proteomes" id="UP001174909"/>
    </source>
</evidence>